<dbReference type="AlphaFoldDB" id="A0A921SZH7"/>
<comment type="caution">
    <text evidence="1">The sequence shown here is derived from an EMBL/GenBank/DDBJ whole genome shotgun (WGS) entry which is preliminary data.</text>
</comment>
<name>A0A921SZH7_9FIRM</name>
<protein>
    <submittedName>
        <fullName evidence="1">Uncharacterized protein</fullName>
    </submittedName>
</protein>
<gene>
    <name evidence="1" type="ORF">K8V90_05160</name>
</gene>
<evidence type="ECO:0000313" key="1">
    <source>
        <dbReference type="EMBL" id="HJG96473.1"/>
    </source>
</evidence>
<evidence type="ECO:0000313" key="2">
    <source>
        <dbReference type="Proteomes" id="UP000776700"/>
    </source>
</evidence>
<reference evidence="1" key="1">
    <citation type="journal article" date="2021" name="PeerJ">
        <title>Extensive microbial diversity within the chicken gut microbiome revealed by metagenomics and culture.</title>
        <authorList>
            <person name="Gilroy R."/>
            <person name="Ravi A."/>
            <person name="Getino M."/>
            <person name="Pursley I."/>
            <person name="Horton D.L."/>
            <person name="Alikhan N.F."/>
            <person name="Baker D."/>
            <person name="Gharbi K."/>
            <person name="Hall N."/>
            <person name="Watson M."/>
            <person name="Adriaenssens E.M."/>
            <person name="Foster-Nyarko E."/>
            <person name="Jarju S."/>
            <person name="Secka A."/>
            <person name="Antonio M."/>
            <person name="Oren A."/>
            <person name="Chaudhuri R.R."/>
            <person name="La Ragione R."/>
            <person name="Hildebrand F."/>
            <person name="Pallen M.J."/>
        </authorList>
    </citation>
    <scope>NUCLEOTIDE SEQUENCE</scope>
    <source>
        <strain evidence="1">1277</strain>
    </source>
</reference>
<accession>A0A921SZH7</accession>
<feature type="non-terminal residue" evidence="1">
    <location>
        <position position="1"/>
    </location>
</feature>
<dbReference type="EMBL" id="DYUB01000165">
    <property type="protein sequence ID" value="HJG96473.1"/>
    <property type="molecule type" value="Genomic_DNA"/>
</dbReference>
<proteinExistence type="predicted"/>
<reference evidence="1" key="2">
    <citation type="submission" date="2021-09" db="EMBL/GenBank/DDBJ databases">
        <authorList>
            <person name="Gilroy R."/>
        </authorList>
    </citation>
    <scope>NUCLEOTIDE SEQUENCE</scope>
    <source>
        <strain evidence="1">1277</strain>
    </source>
</reference>
<dbReference type="Proteomes" id="UP000776700">
    <property type="component" value="Unassembled WGS sequence"/>
</dbReference>
<organism evidence="1 2">
    <name type="scientific">Romboutsia timonensis</name>
    <dbReference type="NCBI Taxonomy" id="1776391"/>
    <lineage>
        <taxon>Bacteria</taxon>
        <taxon>Bacillati</taxon>
        <taxon>Bacillota</taxon>
        <taxon>Clostridia</taxon>
        <taxon>Peptostreptococcales</taxon>
        <taxon>Peptostreptococcaceae</taxon>
        <taxon>Romboutsia</taxon>
    </lineage>
</organism>
<sequence>FEELAQFDFFKDFILVKGYVDEEYEKNEENTIYSIGPNGVNLLIDYFNIQVPRWEFKNISKSADKVIKALQVVDIYINIVESFKDFNIVYESVGPNQRRALGDKFDVDFEWSISGNINQNFLLLIIRDEDLKEGFNRKIFKLEHFLSEKGKWRYDYIDIPRRPKVIFVCENEESMKIISKKLRGSSLNKHTLLLYTHDILLKENLLTDCKTLKKYIKETNSLKEYKSLNENLILSTYDI</sequence>